<dbReference type="PROSITE" id="PS01318">
    <property type="entry name" value="TSAA_1"/>
    <property type="match status" value="1"/>
</dbReference>
<dbReference type="Pfam" id="PF01980">
    <property type="entry name" value="TrmO_N"/>
    <property type="match status" value="1"/>
</dbReference>
<dbReference type="InterPro" id="IPR036414">
    <property type="entry name" value="YaeB_N_sf"/>
</dbReference>
<comment type="similarity">
    <text evidence="2">Belongs to the tRNA methyltransferase O family.</text>
</comment>
<dbReference type="Gene3D" id="2.40.30.70">
    <property type="entry name" value="YaeB-like"/>
    <property type="match status" value="1"/>
</dbReference>
<dbReference type="PANTHER" id="PTHR12818:SF0">
    <property type="entry name" value="TRNA (ADENINE(37)-N6)-METHYLTRANSFERASE"/>
    <property type="match status" value="1"/>
</dbReference>
<accession>A0ABQ5Y9S8</accession>
<sequence>MSQWNMQAIGRIESCYKEKFAIPRQPGLTPSAEAILHLLPPYDTPDAVRELAQFSHVWLVFVFHATADQGWRPTVRPPKLGGNQRVGVFATRSTFRPNPIGLSVARLERIETDNGVRLHLAGADLLDGTPILDIKPYLAYADALPDASNGYADDGGQPLPVRFSAEADAQLLALQARHPRLRSLIAEVLAQDPRPGYADDPTRRYGMALYDLNILWCCDAAGALVISILPA</sequence>
<dbReference type="InterPro" id="IPR036413">
    <property type="entry name" value="YaeB-like_sf"/>
</dbReference>
<evidence type="ECO:0000313" key="5">
    <source>
        <dbReference type="Proteomes" id="UP001156706"/>
    </source>
</evidence>
<feature type="domain" description="TsaA-like" evidence="3">
    <location>
        <begin position="6"/>
        <end position="146"/>
    </location>
</feature>
<dbReference type="Proteomes" id="UP001156706">
    <property type="component" value="Unassembled WGS sequence"/>
</dbReference>
<dbReference type="Gene3D" id="3.30.2310.10">
    <property type="entry name" value="YaeB-like"/>
    <property type="match status" value="1"/>
</dbReference>
<evidence type="ECO:0000313" key="4">
    <source>
        <dbReference type="EMBL" id="GLR11705.1"/>
    </source>
</evidence>
<dbReference type="InterPro" id="IPR041369">
    <property type="entry name" value="TrmO_C"/>
</dbReference>
<dbReference type="InterPro" id="IPR040372">
    <property type="entry name" value="YaeB-like"/>
</dbReference>
<proteinExistence type="inferred from homology"/>
<dbReference type="PROSITE" id="PS51668">
    <property type="entry name" value="TSAA_2"/>
    <property type="match status" value="1"/>
</dbReference>
<dbReference type="RefSeq" id="WP_284194847.1">
    <property type="nucleotide sequence ID" value="NZ_BSOG01000001.1"/>
</dbReference>
<reference evidence="5" key="1">
    <citation type="journal article" date="2019" name="Int. J. Syst. Evol. Microbiol.">
        <title>The Global Catalogue of Microorganisms (GCM) 10K type strain sequencing project: providing services to taxonomists for standard genome sequencing and annotation.</title>
        <authorList>
            <consortium name="The Broad Institute Genomics Platform"/>
            <consortium name="The Broad Institute Genome Sequencing Center for Infectious Disease"/>
            <person name="Wu L."/>
            <person name="Ma J."/>
        </authorList>
    </citation>
    <scope>NUCLEOTIDE SEQUENCE [LARGE SCALE GENOMIC DNA]</scope>
    <source>
        <strain evidence="5">NBRC 110044</strain>
    </source>
</reference>
<dbReference type="EMBL" id="BSOG01000001">
    <property type="protein sequence ID" value="GLR11705.1"/>
    <property type="molecule type" value="Genomic_DNA"/>
</dbReference>
<gene>
    <name evidence="4" type="ORF">GCM10007907_04950</name>
</gene>
<organism evidence="4 5">
    <name type="scientific">Chitinimonas prasina</name>
    <dbReference type="NCBI Taxonomy" id="1434937"/>
    <lineage>
        <taxon>Bacteria</taxon>
        <taxon>Pseudomonadati</taxon>
        <taxon>Pseudomonadota</taxon>
        <taxon>Betaproteobacteria</taxon>
        <taxon>Neisseriales</taxon>
        <taxon>Chitinibacteraceae</taxon>
        <taxon>Chitinimonas</taxon>
    </lineage>
</organism>
<dbReference type="InterPro" id="IPR023368">
    <property type="entry name" value="UPF0066_cons_site"/>
</dbReference>
<dbReference type="NCBIfam" id="TIGR00104">
    <property type="entry name" value="tRNA_TsaA"/>
    <property type="match status" value="1"/>
</dbReference>
<evidence type="ECO:0000256" key="1">
    <source>
        <dbReference type="ARBA" id="ARBA00022691"/>
    </source>
</evidence>
<dbReference type="InterPro" id="IPR023370">
    <property type="entry name" value="TrmO-like_N"/>
</dbReference>
<name>A0ABQ5Y9S8_9NEIS</name>
<dbReference type="PANTHER" id="PTHR12818">
    <property type="entry name" value="TRNA (ADENINE(37)-N6)-METHYLTRANSFERASE"/>
    <property type="match status" value="1"/>
</dbReference>
<keyword evidence="5" id="KW-1185">Reference proteome</keyword>
<evidence type="ECO:0000256" key="2">
    <source>
        <dbReference type="ARBA" id="ARBA00033753"/>
    </source>
</evidence>
<keyword evidence="1" id="KW-0949">S-adenosyl-L-methionine</keyword>
<dbReference type="SUPFAM" id="SSF118196">
    <property type="entry name" value="YaeB-like"/>
    <property type="match status" value="1"/>
</dbReference>
<protein>
    <submittedName>
        <fullName evidence="4">tRNA (N6-threonylcarbamoyladenosine(37)-N6)-methyltransferase TrmO</fullName>
    </submittedName>
</protein>
<dbReference type="CDD" id="cd09281">
    <property type="entry name" value="UPF0066"/>
    <property type="match status" value="1"/>
</dbReference>
<comment type="caution">
    <text evidence="4">The sequence shown here is derived from an EMBL/GenBank/DDBJ whole genome shotgun (WGS) entry which is preliminary data.</text>
</comment>
<dbReference type="Pfam" id="PF18389">
    <property type="entry name" value="TrmO_C"/>
    <property type="match status" value="1"/>
</dbReference>
<evidence type="ECO:0000259" key="3">
    <source>
        <dbReference type="PROSITE" id="PS51668"/>
    </source>
</evidence>